<name>A0A126R1G3_METOL</name>
<dbReference type="RefSeq" id="WP_067147639.1">
    <property type="nucleotide sequence ID" value="NZ_CP014265.1"/>
</dbReference>
<dbReference type="InterPro" id="IPR015419">
    <property type="entry name" value="CTAG/Pcc1"/>
</dbReference>
<dbReference type="AlphaFoldDB" id="A0A126R1G3"/>
<evidence type="ECO:0000256" key="1">
    <source>
        <dbReference type="ARBA" id="ARBA00007073"/>
    </source>
</evidence>
<proteinExistence type="inferred from homology"/>
<organism evidence="2 4">
    <name type="scientific">Methanobrevibacter olleyae</name>
    <dbReference type="NCBI Taxonomy" id="294671"/>
    <lineage>
        <taxon>Archaea</taxon>
        <taxon>Methanobacteriati</taxon>
        <taxon>Methanobacteriota</taxon>
        <taxon>Methanomada group</taxon>
        <taxon>Methanobacteria</taxon>
        <taxon>Methanobacteriales</taxon>
        <taxon>Methanobacteriaceae</taxon>
        <taxon>Methanobrevibacter</taxon>
    </lineage>
</organism>
<protein>
    <recommendedName>
        <fullName evidence="6">KEOPS complex subunit Pcc1</fullName>
    </recommendedName>
</protein>
<evidence type="ECO:0000313" key="4">
    <source>
        <dbReference type="Proteomes" id="UP000066376"/>
    </source>
</evidence>
<evidence type="ECO:0000313" key="5">
    <source>
        <dbReference type="Proteomes" id="UP000183442"/>
    </source>
</evidence>
<reference evidence="5" key="3">
    <citation type="submission" date="2016-10" db="EMBL/GenBank/DDBJ databases">
        <authorList>
            <person name="Varghese N."/>
        </authorList>
    </citation>
    <scope>NUCLEOTIDE SEQUENCE [LARGE SCALE GENOMIC DNA]</scope>
    <source>
        <strain evidence="5">DSM 16632</strain>
    </source>
</reference>
<reference evidence="4" key="2">
    <citation type="submission" date="2016-02" db="EMBL/GenBank/DDBJ databases">
        <title>The draft genome sequence of the rumen methanogen Methanobrevibacter olleyae YLM1.</title>
        <authorList>
            <consortium name="New Zealand Agricultural Greenhouse Gas Research Centre/Pastoral Greenhouse Gas Research Consortium"/>
            <person name="Kelly W.J."/>
            <person name="Li D."/>
            <person name="Lambie S.C."/>
            <person name="Attwood G.T."/>
            <person name="Altermann E."/>
            <person name="Leahy S.C."/>
        </authorList>
    </citation>
    <scope>NUCLEOTIDE SEQUENCE [LARGE SCALE GENOMIC DNA]</scope>
    <source>
        <strain evidence="4">YLM1</strain>
    </source>
</reference>
<dbReference type="OrthoDB" id="81933at2157"/>
<dbReference type="EMBL" id="CP014265">
    <property type="protein sequence ID" value="AMK15912.1"/>
    <property type="molecule type" value="Genomic_DNA"/>
</dbReference>
<reference evidence="2 4" key="1">
    <citation type="journal article" date="2016" name="Genome Announc.">
        <title>Draft Genome Sequence of the Rumen Methanogen Methanobrevibacter olleyae YLM1.</title>
        <authorList>
            <person name="Kelly W.J."/>
            <person name="Li D."/>
            <person name="Lambie S.C."/>
            <person name="Cox F."/>
            <person name="Attwood G.T."/>
            <person name="Altermann E."/>
            <person name="Leahy S.C."/>
        </authorList>
    </citation>
    <scope>NUCLEOTIDE SEQUENCE [LARGE SCALE GENOMIC DNA]</scope>
    <source>
        <strain evidence="2 4">YLM1</strain>
    </source>
</reference>
<dbReference type="NCBIfam" id="NF011470">
    <property type="entry name" value="PRK14887.1"/>
    <property type="match status" value="1"/>
</dbReference>
<evidence type="ECO:0000313" key="3">
    <source>
        <dbReference type="EMBL" id="SFL15273.1"/>
    </source>
</evidence>
<dbReference type="Gene3D" id="3.30.310.50">
    <property type="entry name" value="Alpha-D-phosphohexomutase, C-terminal domain"/>
    <property type="match status" value="1"/>
</dbReference>
<dbReference type="Pfam" id="PF09341">
    <property type="entry name" value="Pcc1"/>
    <property type="match status" value="1"/>
</dbReference>
<reference evidence="3" key="4">
    <citation type="submission" date="2016-10" db="EMBL/GenBank/DDBJ databases">
        <authorList>
            <person name="de Groot N.N."/>
        </authorList>
    </citation>
    <scope>NUCLEOTIDE SEQUENCE [LARGE SCALE GENOMIC DNA]</scope>
    <source>
        <strain evidence="3">DSM 16632</strain>
    </source>
</reference>
<dbReference type="PATRIC" id="fig|294671.3.peg.1415"/>
<dbReference type="Proteomes" id="UP000066376">
    <property type="component" value="Chromosome"/>
</dbReference>
<evidence type="ECO:0008006" key="6">
    <source>
        <dbReference type="Google" id="ProtNLM"/>
    </source>
</evidence>
<gene>
    <name evidence="3" type="ORF">SAMN02910297_00032</name>
    <name evidence="2" type="ORF">YLM1_1355</name>
</gene>
<comment type="similarity">
    <text evidence="1">Belongs to the CTAG/PCC1 family.</text>
</comment>
<dbReference type="STRING" id="294671.YLM1_1355"/>
<sequence>MIIKSNIKIEYESPKYSEIVYKSLEVDNEGFVESDLEENTINFKVESKSLASFLATADDLIASEILAENIIKNTNSEKFRK</sequence>
<dbReference type="GeneID" id="28489665"/>
<evidence type="ECO:0000313" key="2">
    <source>
        <dbReference type="EMBL" id="AMK15912.1"/>
    </source>
</evidence>
<keyword evidence="4" id="KW-1185">Reference proteome</keyword>
<dbReference type="KEGG" id="mol:YLM1_1355"/>
<accession>A0A126R1G3</accession>
<dbReference type="EMBL" id="FOTL01000001">
    <property type="protein sequence ID" value="SFL15273.1"/>
    <property type="molecule type" value="Genomic_DNA"/>
</dbReference>
<dbReference type="Proteomes" id="UP000183442">
    <property type="component" value="Unassembled WGS sequence"/>
</dbReference>